<reference evidence="4" key="1">
    <citation type="submission" date="2020-08" db="EMBL/GenBank/DDBJ databases">
        <title>Sequencing the genomes of 1000 actinobacteria strains.</title>
        <authorList>
            <person name="Klenk H.-P."/>
        </authorList>
    </citation>
    <scope>NUCLEOTIDE SEQUENCE</scope>
    <source>
        <strain evidence="4">DSM 10695</strain>
    </source>
</reference>
<proteinExistence type="predicted"/>
<keyword evidence="6" id="KW-1185">Reference proteome</keyword>
<keyword evidence="1" id="KW-0732">Signal</keyword>
<dbReference type="Proteomes" id="UP000617426">
    <property type="component" value="Unassembled WGS sequence"/>
</dbReference>
<accession>A0A923IVR6</accession>
<feature type="transmembrane region" description="Helical" evidence="3">
    <location>
        <begin position="42"/>
        <end position="60"/>
    </location>
</feature>
<dbReference type="InterPro" id="IPR005519">
    <property type="entry name" value="Acid_phosphat_B-like"/>
</dbReference>
<dbReference type="InterPro" id="IPR023214">
    <property type="entry name" value="HAD_sf"/>
</dbReference>
<dbReference type="SUPFAM" id="SSF56784">
    <property type="entry name" value="HAD-like"/>
    <property type="match status" value="2"/>
</dbReference>
<protein>
    <submittedName>
        <fullName evidence="4">Secreted acid phosphatase</fullName>
    </submittedName>
</protein>
<evidence type="ECO:0000256" key="2">
    <source>
        <dbReference type="SAM" id="MobiDB-lite"/>
    </source>
</evidence>
<feature type="transmembrane region" description="Helical" evidence="3">
    <location>
        <begin position="17"/>
        <end position="35"/>
    </location>
</feature>
<comment type="caution">
    <text evidence="4">The sequence shown here is derived from an EMBL/GenBank/DDBJ whole genome shotgun (WGS) entry which is preliminary data.</text>
</comment>
<evidence type="ECO:0000313" key="4">
    <source>
        <dbReference type="EMBL" id="MBB6333442.1"/>
    </source>
</evidence>
<keyword evidence="3" id="KW-0812">Transmembrane</keyword>
<dbReference type="AlphaFoldDB" id="A0A923IVR6"/>
<evidence type="ECO:0000313" key="6">
    <source>
        <dbReference type="Proteomes" id="UP000617426"/>
    </source>
</evidence>
<evidence type="ECO:0000256" key="1">
    <source>
        <dbReference type="ARBA" id="ARBA00022729"/>
    </source>
</evidence>
<dbReference type="RefSeq" id="WP_184451175.1">
    <property type="nucleotide sequence ID" value="NZ_JACHMK010000001.1"/>
</dbReference>
<sequence>MVPEYCVENLARTGGPVALVIGIALAAAVVGSLLVTRRRHGGIVALAVLALVPMLALVPGRAEASASKTCPDGYHYVAAKDRAPGAGQTVVPAPGPLEDPENPAPEPPPAPEHRSDYDESWMTPRTRFVLAADGSSGIGASGEDLPNWDIARNTIRAYMNAGRDGIANKTESPYITDVTSIAAAKAEEIAADCSAAKAAGKKPAAVFDADDTTLWTYDMEDGAMHFAFTPAKQQEWFDHNQMPATPGMVALVKKVHAAGCEIIGLTGRNDAQKDYTIQNLTDAGYVDDGGAPLFAADRYFTKFLKTAPMPDYLKAQGRCDAAANKCTTVQFKAGTRQHIIEDLGYTIVGNFGDQWSDLQGGYADKWIKLPNATYYLPSPNFPETEAADAAAGMAPAQSAYDLVPDGSSGKAEGVKDYMVPNMDVVKATIRAYYNASPDAALGQYVANKTESSYISDVTAVTAAAKEEVVANCKAAVARGDKPAITLDADDTTLWTYDMEEWLEFNFSPEKQIEYLKTNYHALPATPGMVDLVTAAKAAGCEPIGLTGRSDDLKEVTQRNLTEVGYPSIPSELYFTKKSSMASELPSWVSCAKDKCTTVEFKSSVRKHIENDLGYRIVGNFGDQYSDLIGGYADVAYKLPNPTYYLP</sequence>
<dbReference type="Pfam" id="PF03767">
    <property type="entry name" value="Acid_phosphat_B"/>
    <property type="match status" value="2"/>
</dbReference>
<dbReference type="EMBL" id="JACHMK010000001">
    <property type="protein sequence ID" value="MBB6335744.1"/>
    <property type="molecule type" value="Genomic_DNA"/>
</dbReference>
<evidence type="ECO:0000313" key="5">
    <source>
        <dbReference type="EMBL" id="MBB6335744.1"/>
    </source>
</evidence>
<dbReference type="EMBL" id="JACHMK010000001">
    <property type="protein sequence ID" value="MBB6333442.1"/>
    <property type="molecule type" value="Genomic_DNA"/>
</dbReference>
<keyword evidence="3" id="KW-1133">Transmembrane helix</keyword>
<feature type="compositionally biased region" description="Pro residues" evidence="2">
    <location>
        <begin position="93"/>
        <end position="110"/>
    </location>
</feature>
<keyword evidence="3" id="KW-0472">Membrane</keyword>
<name>A0A923IVR6_9ACTO</name>
<dbReference type="PANTHER" id="PTHR31284">
    <property type="entry name" value="ACID PHOSPHATASE-LIKE PROTEIN"/>
    <property type="match status" value="1"/>
</dbReference>
<organism evidence="4 6">
    <name type="scientific">Schaalia hyovaginalis</name>
    <dbReference type="NCBI Taxonomy" id="29316"/>
    <lineage>
        <taxon>Bacteria</taxon>
        <taxon>Bacillati</taxon>
        <taxon>Actinomycetota</taxon>
        <taxon>Actinomycetes</taxon>
        <taxon>Actinomycetales</taxon>
        <taxon>Actinomycetaceae</taxon>
        <taxon>Schaalia</taxon>
    </lineage>
</organism>
<evidence type="ECO:0000256" key="3">
    <source>
        <dbReference type="SAM" id="Phobius"/>
    </source>
</evidence>
<dbReference type="Gene3D" id="3.40.50.1000">
    <property type="entry name" value="HAD superfamily/HAD-like"/>
    <property type="match status" value="2"/>
</dbReference>
<gene>
    <name evidence="4" type="ORF">HD592_000007</name>
    <name evidence="5" type="ORF">HD592_002309</name>
</gene>
<dbReference type="InterPro" id="IPR036412">
    <property type="entry name" value="HAD-like_sf"/>
</dbReference>
<dbReference type="PANTHER" id="PTHR31284:SF10">
    <property type="entry name" value="ACID PHOSPHATASE-LIKE PROTEIN"/>
    <property type="match status" value="1"/>
</dbReference>
<feature type="region of interest" description="Disordered" evidence="2">
    <location>
        <begin position="85"/>
        <end position="118"/>
    </location>
</feature>